<evidence type="ECO:0008006" key="5">
    <source>
        <dbReference type="Google" id="ProtNLM"/>
    </source>
</evidence>
<keyword evidence="4" id="KW-1185">Reference proteome</keyword>
<evidence type="ECO:0000256" key="1">
    <source>
        <dbReference type="SAM" id="MobiDB-lite"/>
    </source>
</evidence>
<feature type="chain" id="PRO_5041471328" description="Secreted protein" evidence="2">
    <location>
        <begin position="23"/>
        <end position="210"/>
    </location>
</feature>
<proteinExistence type="predicted"/>
<feature type="signal peptide" evidence="2">
    <location>
        <begin position="1"/>
        <end position="22"/>
    </location>
</feature>
<sequence>MRFWSISNLCFVVFALSPLIHAINFWPFSASPIVITEEVVIIRLQQNDYNTRKARLAAYSFAKSAFRRRLTDKPDVPESIRVEMDRLPPIQSARKVPLIYNRDAYGGQLKFRLERQLLADTGVKSLTRRWAVWCTRKAVGKDDKHRWYFCADQEGDNLNEQQVQFKSLIMGDYRMIKALTEDPLDAPPDASDDESPPSYYAYVPESQQPS</sequence>
<organism evidence="3 4">
    <name type="scientific">Lentinula raphanica</name>
    <dbReference type="NCBI Taxonomy" id="153919"/>
    <lineage>
        <taxon>Eukaryota</taxon>
        <taxon>Fungi</taxon>
        <taxon>Dikarya</taxon>
        <taxon>Basidiomycota</taxon>
        <taxon>Agaricomycotina</taxon>
        <taxon>Agaricomycetes</taxon>
        <taxon>Agaricomycetidae</taxon>
        <taxon>Agaricales</taxon>
        <taxon>Marasmiineae</taxon>
        <taxon>Omphalotaceae</taxon>
        <taxon>Lentinula</taxon>
    </lineage>
</organism>
<feature type="region of interest" description="Disordered" evidence="1">
    <location>
        <begin position="181"/>
        <end position="210"/>
    </location>
</feature>
<evidence type="ECO:0000256" key="2">
    <source>
        <dbReference type="SAM" id="SignalP"/>
    </source>
</evidence>
<dbReference type="AlphaFoldDB" id="A0AA38U5I8"/>
<accession>A0AA38U5I8</accession>
<dbReference type="Proteomes" id="UP001163846">
    <property type="component" value="Unassembled WGS sequence"/>
</dbReference>
<reference evidence="3" key="1">
    <citation type="submission" date="2022-08" db="EMBL/GenBank/DDBJ databases">
        <authorList>
            <consortium name="DOE Joint Genome Institute"/>
            <person name="Min B."/>
            <person name="Riley R."/>
            <person name="Sierra-Patev S."/>
            <person name="Naranjo-Ortiz M."/>
            <person name="Looney B."/>
            <person name="Konkel Z."/>
            <person name="Slot J.C."/>
            <person name="Sakamoto Y."/>
            <person name="Steenwyk J.L."/>
            <person name="Rokas A."/>
            <person name="Carro J."/>
            <person name="Camarero S."/>
            <person name="Ferreira P."/>
            <person name="Molpeceres G."/>
            <person name="Ruiz-Duenas F.J."/>
            <person name="Serrano A."/>
            <person name="Henrissat B."/>
            <person name="Drula E."/>
            <person name="Hughes K.W."/>
            <person name="Mata J.L."/>
            <person name="Ishikawa N.K."/>
            <person name="Vargas-Isla R."/>
            <person name="Ushijima S."/>
            <person name="Smith C.A."/>
            <person name="Ahrendt S."/>
            <person name="Andreopoulos W."/>
            <person name="He G."/>
            <person name="Labutti K."/>
            <person name="Lipzen A."/>
            <person name="Ng V."/>
            <person name="Sandor L."/>
            <person name="Barry K."/>
            <person name="Martinez A.T."/>
            <person name="Xiao Y."/>
            <person name="Gibbons J.G."/>
            <person name="Terashima K."/>
            <person name="Hibbett D.S."/>
            <person name="Grigoriev I.V."/>
        </authorList>
    </citation>
    <scope>NUCLEOTIDE SEQUENCE</scope>
    <source>
        <strain evidence="3">TFB9207</strain>
    </source>
</reference>
<name>A0AA38U5I8_9AGAR</name>
<gene>
    <name evidence="3" type="ORF">F5878DRAFT_666268</name>
</gene>
<comment type="caution">
    <text evidence="3">The sequence shown here is derived from an EMBL/GenBank/DDBJ whole genome shotgun (WGS) entry which is preliminary data.</text>
</comment>
<dbReference type="EMBL" id="MU806858">
    <property type="protein sequence ID" value="KAJ3832767.1"/>
    <property type="molecule type" value="Genomic_DNA"/>
</dbReference>
<keyword evidence="2" id="KW-0732">Signal</keyword>
<protein>
    <recommendedName>
        <fullName evidence="5">Secreted protein</fullName>
    </recommendedName>
</protein>
<evidence type="ECO:0000313" key="4">
    <source>
        <dbReference type="Proteomes" id="UP001163846"/>
    </source>
</evidence>
<evidence type="ECO:0000313" key="3">
    <source>
        <dbReference type="EMBL" id="KAJ3832767.1"/>
    </source>
</evidence>